<feature type="transmembrane region" description="Helical" evidence="5">
    <location>
        <begin position="109"/>
        <end position="128"/>
    </location>
</feature>
<organism evidence="7 8">
    <name type="scientific">Nonlabens dokdonensis</name>
    <dbReference type="NCBI Taxonomy" id="328515"/>
    <lineage>
        <taxon>Bacteria</taxon>
        <taxon>Pseudomonadati</taxon>
        <taxon>Bacteroidota</taxon>
        <taxon>Flavobacteriia</taxon>
        <taxon>Flavobacteriales</taxon>
        <taxon>Flavobacteriaceae</taxon>
        <taxon>Nonlabens</taxon>
    </lineage>
</organism>
<accession>A0ABX5PZH3</accession>
<proteinExistence type="predicted"/>
<evidence type="ECO:0000259" key="6">
    <source>
        <dbReference type="Pfam" id="PF07291"/>
    </source>
</evidence>
<name>A0ABX5PZH3_9FLAO</name>
<dbReference type="EMBL" id="QKZR01000001">
    <property type="protein sequence ID" value="PZX43104.1"/>
    <property type="molecule type" value="Genomic_DNA"/>
</dbReference>
<comment type="subcellular location">
    <subcellularLocation>
        <location evidence="1">Membrane</location>
        <topology evidence="1">Multi-pass membrane protein</topology>
    </subcellularLocation>
</comment>
<evidence type="ECO:0000256" key="4">
    <source>
        <dbReference type="ARBA" id="ARBA00023136"/>
    </source>
</evidence>
<comment type="caution">
    <text evidence="7">The sequence shown here is derived from an EMBL/GenBank/DDBJ whole genome shotgun (WGS) entry which is preliminary data.</text>
</comment>
<feature type="transmembrane region" description="Helical" evidence="5">
    <location>
        <begin position="57"/>
        <end position="78"/>
    </location>
</feature>
<feature type="transmembrane region" description="Helical" evidence="5">
    <location>
        <begin position="14"/>
        <end position="37"/>
    </location>
</feature>
<keyword evidence="8" id="KW-1185">Reference proteome</keyword>
<dbReference type="InterPro" id="IPR009908">
    <property type="entry name" value="Methylamine_util_MauE"/>
</dbReference>
<keyword evidence="3 5" id="KW-1133">Transmembrane helix</keyword>
<sequence>MSHLYSSKNNWKTFLYAVIRVALGSYLLVHAIYNLANFETFIELSMGYIPTDSPLEFLAQLTPLVPLVEFFIALMILLGLYARISLIWAIVIGVFFTSLFHYLGDTETALVHSYTLILKVGLFYSLYYNKYSADYYNLWNAFKFKEERLRLQEIKKRKQKIRESLQGL</sequence>
<evidence type="ECO:0000313" key="8">
    <source>
        <dbReference type="Proteomes" id="UP000248584"/>
    </source>
</evidence>
<reference evidence="7 8" key="1">
    <citation type="submission" date="2018-06" db="EMBL/GenBank/DDBJ databases">
        <title>Genomic Encyclopedia of Archaeal and Bacterial Type Strains, Phase II (KMG-II): from individual species to whole genera.</title>
        <authorList>
            <person name="Goeker M."/>
        </authorList>
    </citation>
    <scope>NUCLEOTIDE SEQUENCE [LARGE SCALE GENOMIC DNA]</scope>
    <source>
        <strain evidence="7 8">DSM 17205</strain>
    </source>
</reference>
<gene>
    <name evidence="7" type="ORF">LX97_00103</name>
</gene>
<keyword evidence="2 5" id="KW-0812">Transmembrane</keyword>
<evidence type="ECO:0000256" key="3">
    <source>
        <dbReference type="ARBA" id="ARBA00022989"/>
    </source>
</evidence>
<evidence type="ECO:0000256" key="2">
    <source>
        <dbReference type="ARBA" id="ARBA00022692"/>
    </source>
</evidence>
<protein>
    <submittedName>
        <fullName evidence="7">DoxX-like protein</fullName>
    </submittedName>
</protein>
<dbReference type="Proteomes" id="UP000248584">
    <property type="component" value="Unassembled WGS sequence"/>
</dbReference>
<evidence type="ECO:0000256" key="1">
    <source>
        <dbReference type="ARBA" id="ARBA00004141"/>
    </source>
</evidence>
<evidence type="ECO:0000256" key="5">
    <source>
        <dbReference type="SAM" id="Phobius"/>
    </source>
</evidence>
<feature type="transmembrane region" description="Helical" evidence="5">
    <location>
        <begin position="85"/>
        <end position="103"/>
    </location>
</feature>
<dbReference type="RefSeq" id="WP_015360903.1">
    <property type="nucleotide sequence ID" value="NZ_QKZR01000001.1"/>
</dbReference>
<keyword evidence="4 5" id="KW-0472">Membrane</keyword>
<feature type="domain" description="Methylamine utilisation protein MauE" evidence="6">
    <location>
        <begin position="13"/>
        <end position="102"/>
    </location>
</feature>
<evidence type="ECO:0000313" key="7">
    <source>
        <dbReference type="EMBL" id="PZX43104.1"/>
    </source>
</evidence>
<dbReference type="Pfam" id="PF07291">
    <property type="entry name" value="MauE"/>
    <property type="match status" value="1"/>
</dbReference>